<feature type="domain" description="Anaphase-promoting complex subunit 4 long" evidence="8">
    <location>
        <begin position="218"/>
        <end position="279"/>
    </location>
</feature>
<evidence type="ECO:0000313" key="10">
    <source>
        <dbReference type="Ensembl" id="ENSSFOP00015027933.2"/>
    </source>
</evidence>
<keyword evidence="3" id="KW-0498">Mitosis</keyword>
<evidence type="ECO:0000256" key="4">
    <source>
        <dbReference type="ARBA" id="ARBA00022786"/>
    </source>
</evidence>
<dbReference type="SUPFAM" id="SSF69322">
    <property type="entry name" value="Tricorn protease domain 2"/>
    <property type="match status" value="1"/>
</dbReference>
<dbReference type="Ensembl" id="ENSSFOT00015028245.2">
    <property type="protein sequence ID" value="ENSSFOP00015027933.2"/>
    <property type="gene ID" value="ENSSFOG00015017880.2"/>
</dbReference>
<dbReference type="AlphaFoldDB" id="A0A8C9RWX2"/>
<dbReference type="GO" id="GO:0034399">
    <property type="term" value="C:nuclear periphery"/>
    <property type="evidence" value="ECO:0007669"/>
    <property type="project" value="TreeGrafter"/>
</dbReference>
<protein>
    <recommendedName>
        <fullName evidence="1">Anaphase-promoting complex subunit 4</fullName>
    </recommendedName>
</protein>
<dbReference type="PANTHER" id="PTHR13260">
    <property type="entry name" value="ANAPHASE PROMOTING COMPLEX SUBUNIT 4 APC4"/>
    <property type="match status" value="1"/>
</dbReference>
<dbReference type="InterPro" id="IPR024977">
    <property type="entry name" value="Apc4-like_WD40_dom"/>
</dbReference>
<dbReference type="GO" id="GO:0031145">
    <property type="term" value="P:anaphase-promoting complex-dependent catabolic process"/>
    <property type="evidence" value="ECO:0007669"/>
    <property type="project" value="InterPro"/>
</dbReference>
<keyword evidence="5" id="KW-0131">Cell cycle</keyword>
<dbReference type="GO" id="GO:0070979">
    <property type="term" value="P:protein K11-linked ubiquitination"/>
    <property type="evidence" value="ECO:0007669"/>
    <property type="project" value="TreeGrafter"/>
</dbReference>
<evidence type="ECO:0000256" key="5">
    <source>
        <dbReference type="ARBA" id="ARBA00023306"/>
    </source>
</evidence>
<reference evidence="10 11" key="1">
    <citation type="submission" date="2019-04" db="EMBL/GenBank/DDBJ databases">
        <authorList>
            <consortium name="Wellcome Sanger Institute Data Sharing"/>
        </authorList>
    </citation>
    <scope>NUCLEOTIDE SEQUENCE [LARGE SCALE GENOMIC DNA]</scope>
</reference>
<evidence type="ECO:0000256" key="1">
    <source>
        <dbReference type="ARBA" id="ARBA00016067"/>
    </source>
</evidence>
<keyword evidence="2" id="KW-0132">Cell division</keyword>
<accession>A0A8C9RWX2</accession>
<dbReference type="GeneTree" id="ENSGT00390000004612"/>
<evidence type="ECO:0000259" key="8">
    <source>
        <dbReference type="Pfam" id="PF12896"/>
    </source>
</evidence>
<dbReference type="Pfam" id="PF12894">
    <property type="entry name" value="ANAPC4_WD40"/>
    <property type="match status" value="1"/>
</dbReference>
<feature type="domain" description="Anaphase-promoting complex subunit 4 long" evidence="8">
    <location>
        <begin position="282"/>
        <end position="387"/>
    </location>
</feature>
<dbReference type="GO" id="GO:0030071">
    <property type="term" value="P:regulation of mitotic metaphase/anaphase transition"/>
    <property type="evidence" value="ECO:0007669"/>
    <property type="project" value="InterPro"/>
</dbReference>
<sequence>MPAFHQVGEKQLPNAVLFMAWSPKRDLIALANKAGELLLHRLANFQRVWSLAPNENTGKEVTALAWRPDGKILSFSLADTRKVVLCDAEKAEILHLFPVENAVSCMQWMDVLEESSLLTSFYNAEDESSLFLPKLPTLPKSEDKSDEVMNLLGEARLNILVLGGHSGFMELYAYGMYRIATVTGVPGTCRSLCLSSDLRSLSVVTEVRSADEEPEINYIQLDTALLSDCLPEVTRMARKFTHISTLLQYLRLSLTCMCEAWEDILMQMDLRLTKFVQEKNTSTQGLKKLGQSIESSYSSIQKLVISHLQSGSEALLYHLSEVKGMSLWKQKFEPLGLDAAAIEDAITAVGSFTLKASELLQVIDKSMKNFKAFFRWLYVAMLRMSEDHVPPELNKMTQKDIAFVADFLAEHFSENEELFDRKGKYFNVERVGQYLKDEDEDLVSPPNTKGNQWLNFLQESTHLKESPLLFPSFPQKSLHYVKRMMEGAIELCLQNPAVSDYISVYVRCCGCSQHSVTSIPTPRWNDKKGSMHYMVFVMPQVSPCLLYLMRRHTDPHRYMPAILLPPLSSTLNSLSDQQSAFVHPCSSRYSCLDARIYDDETLTVVLQQVDEEEGNGRVLAQLPLGSALSCEEPFTWDPTQRLEQQASSVPAQVVLLENQWRLLENMKAQYVAVNGVRRVACVLSSNLRHVRVFEMDVEDEEDDERLESPEASAEQEQLDESLASQGDEGLEAEVAAGEALELPEEQEPTVNAL</sequence>
<dbReference type="Gene3D" id="2.130.10.10">
    <property type="entry name" value="YVTN repeat-like/Quinoprotein amine dehydrogenase"/>
    <property type="match status" value="1"/>
</dbReference>
<evidence type="ECO:0000256" key="2">
    <source>
        <dbReference type="ARBA" id="ARBA00022618"/>
    </source>
</evidence>
<dbReference type="Pfam" id="PF12896">
    <property type="entry name" value="ANAPC4"/>
    <property type="match status" value="2"/>
</dbReference>
<evidence type="ECO:0000259" key="7">
    <source>
        <dbReference type="Pfam" id="PF12894"/>
    </source>
</evidence>
<reference evidence="10" key="3">
    <citation type="submission" date="2025-09" db="UniProtKB">
        <authorList>
            <consortium name="Ensembl"/>
        </authorList>
    </citation>
    <scope>IDENTIFICATION</scope>
</reference>
<dbReference type="InterPro" id="IPR024789">
    <property type="entry name" value="APC4"/>
</dbReference>
<dbReference type="InterPro" id="IPR017169">
    <property type="entry name" value="APC4_metazoa"/>
</dbReference>
<evidence type="ECO:0000313" key="11">
    <source>
        <dbReference type="Proteomes" id="UP000694397"/>
    </source>
</evidence>
<dbReference type="GO" id="GO:0051301">
    <property type="term" value="P:cell division"/>
    <property type="evidence" value="ECO:0007669"/>
    <property type="project" value="UniProtKB-KW"/>
</dbReference>
<feature type="domain" description="Anaphase-promoting complex subunit 4 C-terminal half WD40" evidence="9">
    <location>
        <begin position="523"/>
        <end position="694"/>
    </location>
</feature>
<gene>
    <name evidence="10" type="primary">ANAPC4</name>
    <name evidence="10" type="synonym">anapc4</name>
</gene>
<reference evidence="10" key="2">
    <citation type="submission" date="2025-08" db="UniProtKB">
        <authorList>
            <consortium name="Ensembl"/>
        </authorList>
    </citation>
    <scope>IDENTIFICATION</scope>
</reference>
<dbReference type="PANTHER" id="PTHR13260:SF0">
    <property type="entry name" value="ANAPHASE-PROMOTING COMPLEX SUBUNIT 4"/>
    <property type="match status" value="1"/>
</dbReference>
<dbReference type="PIRSF" id="PIRSF037303">
    <property type="entry name" value="APC4"/>
    <property type="match status" value="1"/>
</dbReference>
<dbReference type="InterPro" id="IPR024790">
    <property type="entry name" value="APC4_long_dom"/>
</dbReference>
<feature type="domain" description="Anaphase-promoting complex subunit 4-like WD40" evidence="7">
    <location>
        <begin position="19"/>
        <end position="110"/>
    </location>
</feature>
<name>A0A8C9RWX2_SCLFO</name>
<evidence type="ECO:0000256" key="3">
    <source>
        <dbReference type="ARBA" id="ARBA00022776"/>
    </source>
</evidence>
<proteinExistence type="predicted"/>
<dbReference type="InterPro" id="IPR015943">
    <property type="entry name" value="WD40/YVTN_repeat-like_dom_sf"/>
</dbReference>
<dbReference type="Pfam" id="PF23405">
    <property type="entry name" value="WD40_APC4_C-half"/>
    <property type="match status" value="1"/>
</dbReference>
<evidence type="ECO:0000259" key="9">
    <source>
        <dbReference type="Pfam" id="PF23405"/>
    </source>
</evidence>
<dbReference type="GO" id="GO:0005680">
    <property type="term" value="C:anaphase-promoting complex"/>
    <property type="evidence" value="ECO:0007669"/>
    <property type="project" value="InterPro"/>
</dbReference>
<feature type="region of interest" description="Disordered" evidence="6">
    <location>
        <begin position="698"/>
        <end position="753"/>
    </location>
</feature>
<dbReference type="Proteomes" id="UP000694397">
    <property type="component" value="Chromosome 9"/>
</dbReference>
<organism evidence="10 11">
    <name type="scientific">Scleropages formosus</name>
    <name type="common">Asian bonytongue</name>
    <name type="synonym">Osteoglossum formosum</name>
    <dbReference type="NCBI Taxonomy" id="113540"/>
    <lineage>
        <taxon>Eukaryota</taxon>
        <taxon>Metazoa</taxon>
        <taxon>Chordata</taxon>
        <taxon>Craniata</taxon>
        <taxon>Vertebrata</taxon>
        <taxon>Euteleostomi</taxon>
        <taxon>Actinopterygii</taxon>
        <taxon>Neopterygii</taxon>
        <taxon>Teleostei</taxon>
        <taxon>Osteoglossocephala</taxon>
        <taxon>Osteoglossomorpha</taxon>
        <taxon>Osteoglossiformes</taxon>
        <taxon>Osteoglossidae</taxon>
        <taxon>Scleropages</taxon>
    </lineage>
</organism>
<evidence type="ECO:0000256" key="6">
    <source>
        <dbReference type="SAM" id="MobiDB-lite"/>
    </source>
</evidence>
<keyword evidence="4" id="KW-0833">Ubl conjugation pathway</keyword>
<keyword evidence="11" id="KW-1185">Reference proteome</keyword>
<dbReference type="InterPro" id="IPR056358">
    <property type="entry name" value="APC4_C"/>
</dbReference>